<feature type="region of interest" description="Disordered" evidence="4">
    <location>
        <begin position="173"/>
        <end position="234"/>
    </location>
</feature>
<evidence type="ECO:0000259" key="5">
    <source>
        <dbReference type="Pfam" id="PF07842"/>
    </source>
</evidence>
<protein>
    <submittedName>
        <fullName evidence="6">GC-rich sequence DNA-binding factor</fullName>
    </submittedName>
</protein>
<evidence type="ECO:0000256" key="4">
    <source>
        <dbReference type="SAM" id="MobiDB-lite"/>
    </source>
</evidence>
<evidence type="ECO:0000256" key="2">
    <source>
        <dbReference type="ARBA" id="ARBA00010801"/>
    </source>
</evidence>
<dbReference type="GO" id="GO:0000398">
    <property type="term" value="P:mRNA splicing, via spliceosome"/>
    <property type="evidence" value="ECO:0007669"/>
    <property type="project" value="InterPro"/>
</dbReference>
<feature type="domain" description="GCF C-terminal" evidence="5">
    <location>
        <begin position="548"/>
        <end position="768"/>
    </location>
</feature>
<keyword evidence="7" id="KW-1185">Reference proteome</keyword>
<evidence type="ECO:0000313" key="6">
    <source>
        <dbReference type="EMBL" id="KAA3674647.1"/>
    </source>
</evidence>
<feature type="compositionally biased region" description="Basic residues" evidence="4">
    <location>
        <begin position="78"/>
        <end position="99"/>
    </location>
</feature>
<sequence>MSDLFVKNARRAHYRSKADQSDDESIYEPESLYEQGAKEIICGPSSSTPGGCGTVKKVRSVLSFEDDLDPDDGDVFKVKKTNMSRRLTKQTKDQKKHKKQADSDLPKVVNRREVVERRVEKEDPVASEEKLERLRRQLLDLNDDEDSVSEQPGSSLLKKGAIPDAATIHLARKQREKAKNMIESMEPAESNTRLRGSGDGKRLIREEDDDDEEDVLDEPGGFSRSTSTYSGERRPAFVVSDARDTIVKRPGIGTRLKRREAELESIRSDFLAAEHGSDHDSDQDGDWERQQIQKAMITQNPAVLEAIQPIGRLEDSVTPGKTDPLFAGLNACNLTLPNLKSSLQNKFTVISASLASHEASLKDAKADLERGRKVISDCRAKLPLLARKFTFAQEMKTYVDDLVECFSEKMSKLEYLERRTNILYRERYTKLVERRRMDMKDMADLATQPTPASNSISSKTPEEAKQMEARRRRCAERESRRIRRQRVRELSITSSNQMPAAHLDGTSTDDEEPQAVIVKRKADIDALLVDARAIFEDVVEEFCELPLILQRFADWHTNFPESYAEAYVALCLPQLFGPIVRSQLVGWNPLSMNADSLEQMDWFHVLLDFACLPVTPMKTEFPTNGTTMETDPVDADLKVLPFTVEKVVLERLNDVVAASWDPLSQRESTRLVSLIRKLANDYPSVCIGSRPTEQLFATIVKRIEVTIQEDIFIPLYPKHLMQNRQGAPFLFFERQLRIGMKLFKNILLWHNLISTEALQHVSLICLVNRYLLVGLASLLSVATSSISSNNSSDSEKPNVVISLSSMMSPQQVAVLAFQDAVNQLTEMVDVIPSDWLSCENKSCVKVEEQQTMMEKTTPDAFAQLRRFVAQLLEHLTLSPSSTSHVPFLQVNANLERSVATLRLFFCHKPRYTLQEITPLTAPARSPLSLSDTNVELVYWG</sequence>
<comment type="caution">
    <text evidence="6">The sequence shown here is derived from an EMBL/GenBank/DDBJ whole genome shotgun (WGS) entry which is preliminary data.</text>
</comment>
<keyword evidence="6" id="KW-0238">DNA-binding</keyword>
<feature type="region of interest" description="Disordered" evidence="4">
    <location>
        <begin position="67"/>
        <end position="109"/>
    </location>
</feature>
<evidence type="ECO:0000313" key="7">
    <source>
        <dbReference type="Proteomes" id="UP000324629"/>
    </source>
</evidence>
<dbReference type="PANTHER" id="PTHR12214:SF0">
    <property type="entry name" value="LD29489P"/>
    <property type="match status" value="1"/>
</dbReference>
<proteinExistence type="inferred from homology"/>
<feature type="region of interest" description="Disordered" evidence="4">
    <location>
        <begin position="441"/>
        <end position="465"/>
    </location>
</feature>
<name>A0A5J4NGI3_9TREM</name>
<feature type="compositionally biased region" description="Acidic residues" evidence="4">
    <location>
        <begin position="206"/>
        <end position="217"/>
    </location>
</feature>
<feature type="compositionally biased region" description="Basic and acidic residues" evidence="4">
    <location>
        <begin position="100"/>
        <end position="109"/>
    </location>
</feature>
<evidence type="ECO:0000256" key="3">
    <source>
        <dbReference type="ARBA" id="ARBA00023242"/>
    </source>
</evidence>
<dbReference type="PANTHER" id="PTHR12214">
    <property type="entry name" value="GC-RICH SEQUENCE DNA-BINDING FACTOR"/>
    <property type="match status" value="1"/>
</dbReference>
<dbReference type="GO" id="GO:0005634">
    <property type="term" value="C:nucleus"/>
    <property type="evidence" value="ECO:0007669"/>
    <property type="project" value="UniProtKB-SubCell"/>
</dbReference>
<evidence type="ECO:0000256" key="1">
    <source>
        <dbReference type="ARBA" id="ARBA00004123"/>
    </source>
</evidence>
<dbReference type="AlphaFoldDB" id="A0A5J4NGI3"/>
<dbReference type="Proteomes" id="UP000324629">
    <property type="component" value="Unassembled WGS sequence"/>
</dbReference>
<reference evidence="6 7" key="1">
    <citation type="journal article" date="2019" name="Gigascience">
        <title>Whole-genome sequence of the oriental lung fluke Paragonimus westermani.</title>
        <authorList>
            <person name="Oey H."/>
            <person name="Zakrzewski M."/>
            <person name="Narain K."/>
            <person name="Devi K.R."/>
            <person name="Agatsuma T."/>
            <person name="Nawaratna S."/>
            <person name="Gobert G.N."/>
            <person name="Jones M.K."/>
            <person name="Ragan M.A."/>
            <person name="McManus D.P."/>
            <person name="Krause L."/>
        </authorList>
    </citation>
    <scope>NUCLEOTIDE SEQUENCE [LARGE SCALE GENOMIC DNA]</scope>
    <source>
        <strain evidence="6 7">IND2009</strain>
    </source>
</reference>
<feature type="compositionally biased region" description="Polar residues" evidence="4">
    <location>
        <begin position="447"/>
        <end position="459"/>
    </location>
</feature>
<dbReference type="Pfam" id="PF07842">
    <property type="entry name" value="GCFC"/>
    <property type="match status" value="1"/>
</dbReference>
<dbReference type="InterPro" id="IPR012890">
    <property type="entry name" value="GCFC2-like"/>
</dbReference>
<feature type="region of interest" description="Disordered" evidence="4">
    <location>
        <begin position="141"/>
        <end position="160"/>
    </location>
</feature>
<gene>
    <name evidence="6" type="ORF">DEA37_0002676</name>
</gene>
<dbReference type="InterPro" id="IPR022783">
    <property type="entry name" value="GCFC_dom"/>
</dbReference>
<feature type="region of interest" description="Disordered" evidence="4">
    <location>
        <begin position="1"/>
        <end position="29"/>
    </location>
</feature>
<keyword evidence="3" id="KW-0539">Nucleus</keyword>
<dbReference type="EMBL" id="QNGE01003006">
    <property type="protein sequence ID" value="KAA3674647.1"/>
    <property type="molecule type" value="Genomic_DNA"/>
</dbReference>
<organism evidence="6 7">
    <name type="scientific">Paragonimus westermani</name>
    <dbReference type="NCBI Taxonomy" id="34504"/>
    <lineage>
        <taxon>Eukaryota</taxon>
        <taxon>Metazoa</taxon>
        <taxon>Spiralia</taxon>
        <taxon>Lophotrochozoa</taxon>
        <taxon>Platyhelminthes</taxon>
        <taxon>Trematoda</taxon>
        <taxon>Digenea</taxon>
        <taxon>Plagiorchiida</taxon>
        <taxon>Troglotremata</taxon>
        <taxon>Troglotrematidae</taxon>
        <taxon>Paragonimus</taxon>
    </lineage>
</organism>
<dbReference type="GO" id="GO:0003677">
    <property type="term" value="F:DNA binding"/>
    <property type="evidence" value="ECO:0007669"/>
    <property type="project" value="UniProtKB-KW"/>
</dbReference>
<accession>A0A5J4NGI3</accession>
<feature type="compositionally biased region" description="Basic and acidic residues" evidence="4">
    <location>
        <begin position="196"/>
        <end position="205"/>
    </location>
</feature>
<comment type="subcellular location">
    <subcellularLocation>
        <location evidence="1">Nucleus</location>
    </subcellularLocation>
</comment>
<comment type="similarity">
    <text evidence="2">Belongs to the GCF family.</text>
</comment>